<dbReference type="GO" id="GO:0006412">
    <property type="term" value="P:translation"/>
    <property type="evidence" value="ECO:0007669"/>
    <property type="project" value="UniProtKB-UniRule"/>
</dbReference>
<comment type="caution">
    <text evidence="11">The sequence shown here is derived from an EMBL/GenBank/DDBJ whole genome shotgun (WGS) entry which is preliminary data.</text>
</comment>
<dbReference type="InterPro" id="IPR018260">
    <property type="entry name" value="Ribosomal_uL22_CS"/>
</dbReference>
<dbReference type="InterPro" id="IPR001063">
    <property type="entry name" value="Ribosomal_uL22"/>
</dbReference>
<dbReference type="PROSITE" id="PS00464">
    <property type="entry name" value="RIBOSOMAL_L22"/>
    <property type="match status" value="1"/>
</dbReference>
<dbReference type="Gene3D" id="3.90.470.10">
    <property type="entry name" value="Ribosomal protein L22/L17"/>
    <property type="match status" value="1"/>
</dbReference>
<comment type="subunit">
    <text evidence="7 9">Part of the 50S ribosomal subunit.</text>
</comment>
<dbReference type="InterPro" id="IPR036394">
    <property type="entry name" value="Ribosomal_uL22_sf"/>
</dbReference>
<dbReference type="AlphaFoldDB" id="A0A1G2QFG4"/>
<proteinExistence type="inferred from homology"/>
<dbReference type="InterPro" id="IPR047867">
    <property type="entry name" value="Ribosomal_uL22_bac/org-type"/>
</dbReference>
<dbReference type="Pfam" id="PF00237">
    <property type="entry name" value="Ribosomal_L22"/>
    <property type="match status" value="1"/>
</dbReference>
<dbReference type="NCBIfam" id="TIGR01044">
    <property type="entry name" value="rplV_bact"/>
    <property type="match status" value="1"/>
</dbReference>
<dbReference type="CDD" id="cd00336">
    <property type="entry name" value="Ribosomal_L22"/>
    <property type="match status" value="1"/>
</dbReference>
<dbReference type="HAMAP" id="MF_01331_B">
    <property type="entry name" value="Ribosomal_uL22_B"/>
    <property type="match status" value="1"/>
</dbReference>
<dbReference type="PANTHER" id="PTHR13501:SF8">
    <property type="entry name" value="LARGE RIBOSOMAL SUBUNIT PROTEIN UL22M"/>
    <property type="match status" value="1"/>
</dbReference>
<evidence type="ECO:0000256" key="2">
    <source>
        <dbReference type="ARBA" id="ARBA00022730"/>
    </source>
</evidence>
<evidence type="ECO:0000256" key="4">
    <source>
        <dbReference type="ARBA" id="ARBA00022980"/>
    </source>
</evidence>
<accession>A0A1G2QFG4</accession>
<comment type="function">
    <text evidence="7 10">This protein binds specifically to 23S rRNA; its binding is stimulated by other ribosomal proteins, e.g., L4, L17, and L20. It is important during the early stages of 50S assembly. It makes multiple contacts with different domains of the 23S rRNA in the assembled 50S subunit and ribosome.</text>
</comment>
<evidence type="ECO:0000256" key="5">
    <source>
        <dbReference type="ARBA" id="ARBA00023274"/>
    </source>
</evidence>
<evidence type="ECO:0000256" key="7">
    <source>
        <dbReference type="HAMAP-Rule" id="MF_01331"/>
    </source>
</evidence>
<evidence type="ECO:0000313" key="11">
    <source>
        <dbReference type="EMBL" id="OHA58799.1"/>
    </source>
</evidence>
<comment type="similarity">
    <text evidence="1 7 8">Belongs to the universal ribosomal protein uL22 family.</text>
</comment>
<keyword evidence="2 7" id="KW-0699">rRNA-binding</keyword>
<evidence type="ECO:0000256" key="10">
    <source>
        <dbReference type="RuleBase" id="RU004008"/>
    </source>
</evidence>
<protein>
    <recommendedName>
        <fullName evidence="6 7">Large ribosomal subunit protein uL22</fullName>
    </recommendedName>
</protein>
<dbReference type="InterPro" id="IPR005727">
    <property type="entry name" value="Ribosomal_uL22_bac/chlpt-type"/>
</dbReference>
<comment type="function">
    <text evidence="7">The globular domain of the protein is located near the polypeptide exit tunnel on the outside of the subunit, while an extended beta-hairpin is found that lines the wall of the exit tunnel in the center of the 70S ribosome.</text>
</comment>
<dbReference type="Proteomes" id="UP000177043">
    <property type="component" value="Unassembled WGS sequence"/>
</dbReference>
<reference evidence="11 12" key="1">
    <citation type="journal article" date="2016" name="Nat. Commun.">
        <title>Thousands of microbial genomes shed light on interconnected biogeochemical processes in an aquifer system.</title>
        <authorList>
            <person name="Anantharaman K."/>
            <person name="Brown C.T."/>
            <person name="Hug L.A."/>
            <person name="Sharon I."/>
            <person name="Castelle C.J."/>
            <person name="Probst A.J."/>
            <person name="Thomas B.C."/>
            <person name="Singh A."/>
            <person name="Wilkins M.J."/>
            <person name="Karaoz U."/>
            <person name="Brodie E.L."/>
            <person name="Williams K.H."/>
            <person name="Hubbard S.S."/>
            <person name="Banfield J.F."/>
        </authorList>
    </citation>
    <scope>NUCLEOTIDE SEQUENCE [LARGE SCALE GENOMIC DNA]</scope>
</reference>
<organism evidence="11 12">
    <name type="scientific">Candidatus Vogelbacteria bacterium RIFOXYD1_FULL_44_32</name>
    <dbReference type="NCBI Taxonomy" id="1802438"/>
    <lineage>
        <taxon>Bacteria</taxon>
        <taxon>Candidatus Vogeliibacteriota</taxon>
    </lineage>
</organism>
<name>A0A1G2QFG4_9BACT</name>
<gene>
    <name evidence="7" type="primary">rplV</name>
    <name evidence="11" type="ORF">A2571_00225</name>
</gene>
<dbReference type="GO" id="GO:0019843">
    <property type="term" value="F:rRNA binding"/>
    <property type="evidence" value="ECO:0007669"/>
    <property type="project" value="UniProtKB-UniRule"/>
</dbReference>
<keyword evidence="4 7" id="KW-0689">Ribosomal protein</keyword>
<sequence length="128" mass="14287">MKASLSNYRQAPRKVRLLADLVRGKSVRSALIELGFADKRAAVPMKKLIDSAVANAENNFKAKLEDLFIKEIRVDKGVVMKRFLPRARGRATPLRHRTSHINVVLGVKAEVVKIAKAEKKTTAKVTKK</sequence>
<dbReference type="GO" id="GO:0022625">
    <property type="term" value="C:cytosolic large ribosomal subunit"/>
    <property type="evidence" value="ECO:0007669"/>
    <property type="project" value="TreeGrafter"/>
</dbReference>
<dbReference type="SUPFAM" id="SSF54843">
    <property type="entry name" value="Ribosomal protein L22"/>
    <property type="match status" value="1"/>
</dbReference>
<evidence type="ECO:0000256" key="3">
    <source>
        <dbReference type="ARBA" id="ARBA00022884"/>
    </source>
</evidence>
<evidence type="ECO:0000256" key="6">
    <source>
        <dbReference type="ARBA" id="ARBA00035207"/>
    </source>
</evidence>
<evidence type="ECO:0000256" key="1">
    <source>
        <dbReference type="ARBA" id="ARBA00009451"/>
    </source>
</evidence>
<keyword evidence="3 7" id="KW-0694">RNA-binding</keyword>
<evidence type="ECO:0000256" key="8">
    <source>
        <dbReference type="RuleBase" id="RU004005"/>
    </source>
</evidence>
<evidence type="ECO:0000256" key="9">
    <source>
        <dbReference type="RuleBase" id="RU004006"/>
    </source>
</evidence>
<dbReference type="GO" id="GO:0003735">
    <property type="term" value="F:structural constituent of ribosome"/>
    <property type="evidence" value="ECO:0007669"/>
    <property type="project" value="InterPro"/>
</dbReference>
<dbReference type="PANTHER" id="PTHR13501">
    <property type="entry name" value="CHLOROPLAST 50S RIBOSOMAL PROTEIN L22-RELATED"/>
    <property type="match status" value="1"/>
</dbReference>
<dbReference type="STRING" id="1802438.A2571_00225"/>
<keyword evidence="5 7" id="KW-0687">Ribonucleoprotein</keyword>
<evidence type="ECO:0000313" key="12">
    <source>
        <dbReference type="Proteomes" id="UP000177043"/>
    </source>
</evidence>
<dbReference type="EMBL" id="MHTJ01000002">
    <property type="protein sequence ID" value="OHA58799.1"/>
    <property type="molecule type" value="Genomic_DNA"/>
</dbReference>